<proteinExistence type="predicted"/>
<accession>A0A5B7BB74</accession>
<dbReference type="EMBL" id="GHES01035236">
    <property type="protein sequence ID" value="MPA65795.1"/>
    <property type="molecule type" value="Transcribed_RNA"/>
</dbReference>
<dbReference type="Gene3D" id="1.20.1280.50">
    <property type="match status" value="1"/>
</dbReference>
<dbReference type="PANTHER" id="PTHR39741">
    <property type="entry name" value="F-BOX DOMAIN CONTAINING PROTEIN, EXPRESSED"/>
    <property type="match status" value="1"/>
</dbReference>
<dbReference type="InterPro" id="IPR055336">
    <property type="entry name" value="At4g00755-like"/>
</dbReference>
<gene>
    <name evidence="2" type="ORF">Din_035236</name>
</gene>
<dbReference type="PANTHER" id="PTHR39741:SF14">
    <property type="entry name" value="F-BOX DOMAIN-CONTAINING PROTEIN"/>
    <property type="match status" value="1"/>
</dbReference>
<name>A0A5B7BB74_DAVIN</name>
<evidence type="ECO:0000313" key="2">
    <source>
        <dbReference type="EMBL" id="MPA65795.1"/>
    </source>
</evidence>
<protein>
    <recommendedName>
        <fullName evidence="1">F-box domain-containing protein</fullName>
    </recommendedName>
</protein>
<feature type="domain" description="F-box" evidence="1">
    <location>
        <begin position="14"/>
        <end position="55"/>
    </location>
</feature>
<reference evidence="2" key="1">
    <citation type="submission" date="2019-08" db="EMBL/GenBank/DDBJ databases">
        <title>Reference gene set and small RNA set construction with multiple tissues from Davidia involucrata Baill.</title>
        <authorList>
            <person name="Yang H."/>
            <person name="Zhou C."/>
            <person name="Li G."/>
            <person name="Wang J."/>
            <person name="Gao P."/>
            <person name="Wang M."/>
            <person name="Wang R."/>
            <person name="Zhao Y."/>
        </authorList>
    </citation>
    <scope>NUCLEOTIDE SEQUENCE</scope>
    <source>
        <tissue evidence="2">Mixed with DoveR01_LX</tissue>
    </source>
</reference>
<evidence type="ECO:0000259" key="1">
    <source>
        <dbReference type="Pfam" id="PF12937"/>
    </source>
</evidence>
<dbReference type="InterPro" id="IPR001810">
    <property type="entry name" value="F-box_dom"/>
</dbReference>
<sequence length="374" mass="42376">METSIDFLQWLETDMSLKILMCLDDPSDLIRAGSVSRFWCHFVIANGLSKQLCLRMFPQLSSVDCVTEPSYGMKKSVDVGSSNSMEWETLERDHKVFAFLARAFSTAAESSCIEKVISASSTDNYPEESILNTLVARDRIHRRASYWSSKGQSDPVVPETLIYKLKTDLCLITEINVQPFQAYFQWGLPIYSAKSVRFRMGHPKSPVDIESDLMDLPLQQPADDKFIWTYTSQEFLMARENCLQSFKLPEPVLCIGGFLQIELLGRVQRQELDGLFYICVSHVQALGRSLPPAFDVKILEPSGKFLLKYCSKDWYHTLPDGEPCAASGVPALPSNLVQGTLRHLEQLLNMLHGNEPDVEPYELDDEDNELVELI</sequence>
<dbReference type="Pfam" id="PF12937">
    <property type="entry name" value="F-box-like"/>
    <property type="match status" value="1"/>
</dbReference>
<organism evidence="2">
    <name type="scientific">Davidia involucrata</name>
    <name type="common">Dove tree</name>
    <dbReference type="NCBI Taxonomy" id="16924"/>
    <lineage>
        <taxon>Eukaryota</taxon>
        <taxon>Viridiplantae</taxon>
        <taxon>Streptophyta</taxon>
        <taxon>Embryophyta</taxon>
        <taxon>Tracheophyta</taxon>
        <taxon>Spermatophyta</taxon>
        <taxon>Magnoliopsida</taxon>
        <taxon>eudicotyledons</taxon>
        <taxon>Gunneridae</taxon>
        <taxon>Pentapetalae</taxon>
        <taxon>asterids</taxon>
        <taxon>Cornales</taxon>
        <taxon>Nyssaceae</taxon>
        <taxon>Davidia</taxon>
    </lineage>
</organism>
<dbReference type="SUPFAM" id="SSF81383">
    <property type="entry name" value="F-box domain"/>
    <property type="match status" value="1"/>
</dbReference>
<dbReference type="AlphaFoldDB" id="A0A5B7BB74"/>
<dbReference type="InterPro" id="IPR036047">
    <property type="entry name" value="F-box-like_dom_sf"/>
</dbReference>